<feature type="domain" description="VanZ-like" evidence="2">
    <location>
        <begin position="15"/>
        <end position="141"/>
    </location>
</feature>
<gene>
    <name evidence="3" type="ORF">ACFFFU_12570</name>
</gene>
<sequence>MDASELILAALVLLVGGVLAWRSGPLARVVLFLSAVVTSAMLFLPGSQLTAIIGKDAVRTLNRMVADTPWTLSDWLHFAIFVWLGLMLWLGRADLRGWKAWALVVVLAVAAEVAQGLTPERSPRVDDVLLNLAGGMAGLLMGIACVAMAHGGREVGSPVQRPGKR</sequence>
<dbReference type="EMBL" id="JBHLTF010000032">
    <property type="protein sequence ID" value="MFC0718568.1"/>
    <property type="molecule type" value="Genomic_DNA"/>
</dbReference>
<feature type="transmembrane region" description="Helical" evidence="1">
    <location>
        <begin position="129"/>
        <end position="149"/>
    </location>
</feature>
<feature type="transmembrane region" description="Helical" evidence="1">
    <location>
        <begin position="30"/>
        <end position="54"/>
    </location>
</feature>
<dbReference type="Proteomes" id="UP001589898">
    <property type="component" value="Unassembled WGS sequence"/>
</dbReference>
<proteinExistence type="predicted"/>
<evidence type="ECO:0000313" key="3">
    <source>
        <dbReference type="EMBL" id="MFC0718568.1"/>
    </source>
</evidence>
<keyword evidence="1" id="KW-0812">Transmembrane</keyword>
<feature type="transmembrane region" description="Helical" evidence="1">
    <location>
        <begin position="98"/>
        <end position="117"/>
    </location>
</feature>
<dbReference type="Pfam" id="PF04892">
    <property type="entry name" value="VanZ"/>
    <property type="match status" value="1"/>
</dbReference>
<keyword evidence="4" id="KW-1185">Reference proteome</keyword>
<accession>A0ABV6SYR0</accession>
<dbReference type="NCBIfam" id="NF037970">
    <property type="entry name" value="vanZ_1"/>
    <property type="match status" value="1"/>
</dbReference>
<reference evidence="3 4" key="1">
    <citation type="submission" date="2024-09" db="EMBL/GenBank/DDBJ databases">
        <authorList>
            <person name="Sun Q."/>
            <person name="Mori K."/>
        </authorList>
    </citation>
    <scope>NUCLEOTIDE SEQUENCE [LARGE SCALE GENOMIC DNA]</scope>
    <source>
        <strain evidence="3 4">KCTC 52403</strain>
    </source>
</reference>
<feature type="transmembrane region" description="Helical" evidence="1">
    <location>
        <begin position="75"/>
        <end position="92"/>
    </location>
</feature>
<protein>
    <submittedName>
        <fullName evidence="3">VanZ family protein</fullName>
    </submittedName>
</protein>
<keyword evidence="1" id="KW-1133">Transmembrane helix</keyword>
<evidence type="ECO:0000259" key="2">
    <source>
        <dbReference type="Pfam" id="PF04892"/>
    </source>
</evidence>
<name>A0ABV6SYR0_9GAMM</name>
<dbReference type="InterPro" id="IPR006976">
    <property type="entry name" value="VanZ-like"/>
</dbReference>
<comment type="caution">
    <text evidence="3">The sequence shown here is derived from an EMBL/GenBank/DDBJ whole genome shotgun (WGS) entry which is preliminary data.</text>
</comment>
<organism evidence="3 4">
    <name type="scientific">Luteimonas padinae</name>
    <dbReference type="NCBI Taxonomy" id="1714359"/>
    <lineage>
        <taxon>Bacteria</taxon>
        <taxon>Pseudomonadati</taxon>
        <taxon>Pseudomonadota</taxon>
        <taxon>Gammaproteobacteria</taxon>
        <taxon>Lysobacterales</taxon>
        <taxon>Lysobacteraceae</taxon>
        <taxon>Luteimonas</taxon>
    </lineage>
</organism>
<evidence type="ECO:0000256" key="1">
    <source>
        <dbReference type="SAM" id="Phobius"/>
    </source>
</evidence>
<dbReference type="RefSeq" id="WP_189495388.1">
    <property type="nucleotide sequence ID" value="NZ_BMZT01000003.1"/>
</dbReference>
<evidence type="ECO:0000313" key="4">
    <source>
        <dbReference type="Proteomes" id="UP001589898"/>
    </source>
</evidence>
<keyword evidence="1" id="KW-0472">Membrane</keyword>